<evidence type="ECO:0000256" key="7">
    <source>
        <dbReference type="ARBA" id="ARBA00022917"/>
    </source>
</evidence>
<evidence type="ECO:0000313" key="12">
    <source>
        <dbReference type="EMBL" id="TDQ56384.1"/>
    </source>
</evidence>
<reference evidence="12 13" key="1">
    <citation type="submission" date="2019-03" db="EMBL/GenBank/DDBJ databases">
        <title>Genomic Encyclopedia of Type Strains, Phase IV (KMG-IV): sequencing the most valuable type-strain genomes for metagenomic binning, comparative biology and taxonomic classification.</title>
        <authorList>
            <person name="Goeker M."/>
        </authorList>
    </citation>
    <scope>NUCLEOTIDE SEQUENCE [LARGE SCALE GENOMIC DNA]</scope>
    <source>
        <strain evidence="12 13">DSM 28403</strain>
    </source>
</reference>
<dbReference type="PANTHER" id="PTHR42753:SF2">
    <property type="entry name" value="PROLINE--TRNA LIGASE"/>
    <property type="match status" value="1"/>
</dbReference>
<evidence type="ECO:0000256" key="9">
    <source>
        <dbReference type="ARBA" id="ARBA00047671"/>
    </source>
</evidence>
<dbReference type="FunFam" id="3.30.930.10:FF:000097">
    <property type="entry name" value="Proline--tRNA ligase"/>
    <property type="match status" value="1"/>
</dbReference>
<dbReference type="Proteomes" id="UP000295657">
    <property type="component" value="Unassembled WGS sequence"/>
</dbReference>
<dbReference type="Gene3D" id="3.30.930.10">
    <property type="entry name" value="Bira Bifunctional Protein, Domain 2"/>
    <property type="match status" value="2"/>
</dbReference>
<dbReference type="Gene3D" id="3.40.50.800">
    <property type="entry name" value="Anticodon-binding domain"/>
    <property type="match status" value="1"/>
</dbReference>
<keyword evidence="6 10" id="KW-0067">ATP-binding</keyword>
<dbReference type="InterPro" id="IPR033730">
    <property type="entry name" value="ProRS_core_prok"/>
</dbReference>
<dbReference type="AlphaFoldDB" id="A0A4R6VFV5"/>
<dbReference type="FunFam" id="3.90.960.10:FF:000001">
    <property type="entry name" value="Proline--tRNA ligase"/>
    <property type="match status" value="1"/>
</dbReference>
<dbReference type="InterPro" id="IPR006195">
    <property type="entry name" value="aa-tRNA-synth_II"/>
</dbReference>
<dbReference type="Pfam" id="PF00587">
    <property type="entry name" value="tRNA-synt_2b"/>
    <property type="match status" value="1"/>
</dbReference>
<gene>
    <name evidence="10" type="primary">proS</name>
    <name evidence="12" type="ORF">EDC45_1948</name>
</gene>
<sequence>MRTSKYLFSTLKETPNDAQVVSHQLMLRAGMIRPLASGLYDWMPTGIRVLNKVEKIIREEMNKSGAIEVRMPVTQPAELWQESGRWEQYGPELLRFKDRGERDFVLGPTNEEVITDLVRREISSYKQLPLNLYQIQIKFRDEVRPRFGMMRSREFIMKDSYSFHTDHASLQETYDLMYQTYSNIFTRLGLDFRAVQADTGAIGGSASHEFQVLAQSGEDDVVFSTESDFAANIELAEAVAVGQRAAPQKALELVDTPNAKTIASLVEQFSLPIENSVKTLIVKGANPEYPLIALIIRGDHELNELKAEKLAEVASPLEFAEEAEIKAKIGAGVGSLGPVNLNIPAIIDRSVALMSDFCAGANIDGKHYFNINWERDLALPKIADLRNVVAGDPSPDGKGSLMIKRGIEVGHIFQLGTKYSQAMNATVQGEDSRPQTMIMGCYGIGVTRVVAAAIEQHHDERGIIWPCDEIAPFKLAIVPMNMHKSESVREFAEQLYVDLQARGIEVILDDRKERPGVMFADMELIGVPHMLIIGEKNLANGEIEYKNRRNGEKQMIAKDQLAAFIASL</sequence>
<dbReference type="InterPro" id="IPR023717">
    <property type="entry name" value="Pro-tRNA-Synthase_IIa_type1"/>
</dbReference>
<evidence type="ECO:0000259" key="11">
    <source>
        <dbReference type="PROSITE" id="PS50862"/>
    </source>
</evidence>
<evidence type="ECO:0000256" key="6">
    <source>
        <dbReference type="ARBA" id="ARBA00022840"/>
    </source>
</evidence>
<comment type="subunit">
    <text evidence="2 10">Homodimer.</text>
</comment>
<keyword evidence="4 10" id="KW-0436">Ligase</keyword>
<accession>A0A4R6VFV5</accession>
<evidence type="ECO:0000256" key="10">
    <source>
        <dbReference type="HAMAP-Rule" id="MF_01569"/>
    </source>
</evidence>
<dbReference type="InterPro" id="IPR045864">
    <property type="entry name" value="aa-tRNA-synth_II/BPL/LPL"/>
</dbReference>
<dbReference type="RefSeq" id="WP_133545869.1">
    <property type="nucleotide sequence ID" value="NZ_SNYQ01000011.1"/>
</dbReference>
<keyword evidence="8 10" id="KW-0030">Aminoacyl-tRNA synthetase</keyword>
<dbReference type="Pfam" id="PF03129">
    <property type="entry name" value="HGTP_anticodon"/>
    <property type="match status" value="1"/>
</dbReference>
<dbReference type="GO" id="GO:0006433">
    <property type="term" value="P:prolyl-tRNA aminoacylation"/>
    <property type="evidence" value="ECO:0007669"/>
    <property type="project" value="UniProtKB-UniRule"/>
</dbReference>
<evidence type="ECO:0000256" key="8">
    <source>
        <dbReference type="ARBA" id="ARBA00023146"/>
    </source>
</evidence>
<dbReference type="NCBIfam" id="NF006625">
    <property type="entry name" value="PRK09194.1"/>
    <property type="match status" value="1"/>
</dbReference>
<protein>
    <recommendedName>
        <fullName evidence="10">Proline--tRNA ligase</fullName>
        <ecNumber evidence="10">6.1.1.15</ecNumber>
    </recommendedName>
    <alternativeName>
        <fullName evidence="10">Prolyl-tRNA synthetase</fullName>
        <shortName evidence="10">ProRS</shortName>
    </alternativeName>
</protein>
<dbReference type="InterPro" id="IPR004154">
    <property type="entry name" value="Anticodon-bd"/>
</dbReference>
<dbReference type="SUPFAM" id="SSF55826">
    <property type="entry name" value="YbaK/ProRS associated domain"/>
    <property type="match status" value="1"/>
</dbReference>
<dbReference type="SUPFAM" id="SSF55681">
    <property type="entry name" value="Class II aaRS and biotin synthetases"/>
    <property type="match status" value="1"/>
</dbReference>
<dbReference type="PIRSF" id="PIRSF001535">
    <property type="entry name" value="ProRS_1"/>
    <property type="match status" value="1"/>
</dbReference>
<comment type="subcellular location">
    <subcellularLocation>
        <location evidence="1 10">Cytoplasm</location>
    </subcellularLocation>
</comment>
<dbReference type="InterPro" id="IPR044140">
    <property type="entry name" value="ProRS_anticodon_short"/>
</dbReference>
<dbReference type="EMBL" id="SNYQ01000011">
    <property type="protein sequence ID" value="TDQ56384.1"/>
    <property type="molecule type" value="Genomic_DNA"/>
</dbReference>
<dbReference type="InterPro" id="IPR002316">
    <property type="entry name" value="Pro-tRNA-ligase_IIa"/>
</dbReference>
<proteinExistence type="inferred from homology"/>
<dbReference type="Pfam" id="PF04073">
    <property type="entry name" value="tRNA_edit"/>
    <property type="match status" value="1"/>
</dbReference>
<dbReference type="InterPro" id="IPR036754">
    <property type="entry name" value="YbaK/aa-tRNA-synt-asso_dom_sf"/>
</dbReference>
<evidence type="ECO:0000256" key="2">
    <source>
        <dbReference type="ARBA" id="ARBA00011738"/>
    </source>
</evidence>
<keyword evidence="5 10" id="KW-0547">Nucleotide-binding</keyword>
<comment type="similarity">
    <text evidence="10">Belongs to the class-II aminoacyl-tRNA synthetase family. ProS type 1 subfamily.</text>
</comment>
<evidence type="ECO:0000313" key="13">
    <source>
        <dbReference type="Proteomes" id="UP000295657"/>
    </source>
</evidence>
<evidence type="ECO:0000256" key="1">
    <source>
        <dbReference type="ARBA" id="ARBA00004496"/>
    </source>
</evidence>
<dbReference type="GO" id="GO:0002161">
    <property type="term" value="F:aminoacyl-tRNA deacylase activity"/>
    <property type="evidence" value="ECO:0007669"/>
    <property type="project" value="InterPro"/>
</dbReference>
<dbReference type="GO" id="GO:0005829">
    <property type="term" value="C:cytosol"/>
    <property type="evidence" value="ECO:0007669"/>
    <property type="project" value="TreeGrafter"/>
</dbReference>
<dbReference type="PANTHER" id="PTHR42753">
    <property type="entry name" value="MITOCHONDRIAL RIBOSOME PROTEIN L39/PROLYL-TRNA LIGASE FAMILY MEMBER"/>
    <property type="match status" value="1"/>
</dbReference>
<name>A0A4R6VFV5_9PAST</name>
<dbReference type="CDD" id="cd00779">
    <property type="entry name" value="ProRS_core_prok"/>
    <property type="match status" value="1"/>
</dbReference>
<dbReference type="InterPro" id="IPR007214">
    <property type="entry name" value="YbaK/aa-tRNA-synth-assoc-dom"/>
</dbReference>
<dbReference type="EC" id="6.1.1.15" evidence="10"/>
<dbReference type="InterPro" id="IPR036621">
    <property type="entry name" value="Anticodon-bd_dom_sf"/>
</dbReference>
<keyword evidence="13" id="KW-1185">Reference proteome</keyword>
<dbReference type="InterPro" id="IPR004500">
    <property type="entry name" value="Pro-tRNA-synth_IIa_bac-type"/>
</dbReference>
<dbReference type="FunFam" id="3.30.930.10:FF:000043">
    <property type="entry name" value="Proline--tRNA ligase"/>
    <property type="match status" value="1"/>
</dbReference>
<dbReference type="PRINTS" id="PR01046">
    <property type="entry name" value="TRNASYNTHPRO"/>
</dbReference>
<dbReference type="OrthoDB" id="9809052at2"/>
<evidence type="ECO:0000256" key="3">
    <source>
        <dbReference type="ARBA" id="ARBA00022490"/>
    </source>
</evidence>
<evidence type="ECO:0000256" key="5">
    <source>
        <dbReference type="ARBA" id="ARBA00022741"/>
    </source>
</evidence>
<dbReference type="SUPFAM" id="SSF52954">
    <property type="entry name" value="Class II aaRS ABD-related"/>
    <property type="match status" value="1"/>
</dbReference>
<comment type="caution">
    <text evidence="12">The sequence shown here is derived from an EMBL/GenBank/DDBJ whole genome shotgun (WGS) entry which is preliminary data.</text>
</comment>
<evidence type="ECO:0000256" key="4">
    <source>
        <dbReference type="ARBA" id="ARBA00022598"/>
    </source>
</evidence>
<comment type="domain">
    <text evidence="10">Consists of three domains: the N-terminal catalytic domain, the editing domain and the C-terminal anticodon-binding domain.</text>
</comment>
<dbReference type="InterPro" id="IPR002314">
    <property type="entry name" value="aa-tRNA-synt_IIb"/>
</dbReference>
<keyword evidence="3 10" id="KW-0963">Cytoplasm</keyword>
<dbReference type="HAMAP" id="MF_01569">
    <property type="entry name" value="Pro_tRNA_synth_type1"/>
    <property type="match status" value="1"/>
</dbReference>
<feature type="domain" description="Aminoacyl-transfer RNA synthetases class-II family profile" evidence="11">
    <location>
        <begin position="38"/>
        <end position="466"/>
    </location>
</feature>
<dbReference type="CDD" id="cd00861">
    <property type="entry name" value="ProRS_anticodon_short"/>
    <property type="match status" value="1"/>
</dbReference>
<comment type="catalytic activity">
    <reaction evidence="9 10">
        <text>tRNA(Pro) + L-proline + ATP = L-prolyl-tRNA(Pro) + AMP + diphosphate</text>
        <dbReference type="Rhea" id="RHEA:14305"/>
        <dbReference type="Rhea" id="RHEA-COMP:9700"/>
        <dbReference type="Rhea" id="RHEA-COMP:9702"/>
        <dbReference type="ChEBI" id="CHEBI:30616"/>
        <dbReference type="ChEBI" id="CHEBI:33019"/>
        <dbReference type="ChEBI" id="CHEBI:60039"/>
        <dbReference type="ChEBI" id="CHEBI:78442"/>
        <dbReference type="ChEBI" id="CHEBI:78532"/>
        <dbReference type="ChEBI" id="CHEBI:456215"/>
        <dbReference type="EC" id="6.1.1.15"/>
    </reaction>
</comment>
<keyword evidence="7 10" id="KW-0648">Protein biosynthesis</keyword>
<organism evidence="12 13">
    <name type="scientific">Mesocricetibacter intestinalis</name>
    <dbReference type="NCBI Taxonomy" id="1521930"/>
    <lineage>
        <taxon>Bacteria</taxon>
        <taxon>Pseudomonadati</taxon>
        <taxon>Pseudomonadota</taxon>
        <taxon>Gammaproteobacteria</taxon>
        <taxon>Pasteurellales</taxon>
        <taxon>Pasteurellaceae</taxon>
        <taxon>Mesocricetibacter</taxon>
    </lineage>
</organism>
<dbReference type="NCBIfam" id="TIGR00409">
    <property type="entry name" value="proS_fam_II"/>
    <property type="match status" value="1"/>
</dbReference>
<dbReference type="GO" id="GO:0004827">
    <property type="term" value="F:proline-tRNA ligase activity"/>
    <property type="evidence" value="ECO:0007669"/>
    <property type="project" value="UniProtKB-UniRule"/>
</dbReference>
<dbReference type="PROSITE" id="PS50862">
    <property type="entry name" value="AA_TRNA_LIGASE_II"/>
    <property type="match status" value="1"/>
</dbReference>
<comment type="function">
    <text evidence="10">Catalyzes the attachment of proline to tRNA(Pro) in a two-step reaction: proline is first activated by ATP to form Pro-AMP and then transferred to the acceptor end of tRNA(Pro). As ProRS can inadvertently accommodate and process non-cognate amino acids such as alanine and cysteine, to avoid such errors it has two additional distinct editing activities against alanine. One activity is designated as 'pretransfer' editing and involves the tRNA(Pro)-independent hydrolysis of activated Ala-AMP. The other activity is designated 'posttransfer' editing and involves deacylation of mischarged Ala-tRNA(Pro). The misacylated Cys-tRNA(Pro) is not edited by ProRS.</text>
</comment>
<dbReference type="FunFam" id="3.40.50.800:FF:000006">
    <property type="entry name" value="Proline--tRNA ligase"/>
    <property type="match status" value="1"/>
</dbReference>
<dbReference type="InterPro" id="IPR050062">
    <property type="entry name" value="Pro-tRNA_synthetase"/>
</dbReference>
<dbReference type="CDD" id="cd04334">
    <property type="entry name" value="ProRS-INS"/>
    <property type="match status" value="1"/>
</dbReference>
<dbReference type="GO" id="GO:0005524">
    <property type="term" value="F:ATP binding"/>
    <property type="evidence" value="ECO:0007669"/>
    <property type="project" value="UniProtKB-UniRule"/>
</dbReference>